<dbReference type="Proteomes" id="UP000028868">
    <property type="component" value="Unassembled WGS sequence"/>
</dbReference>
<evidence type="ECO:0000313" key="1">
    <source>
        <dbReference type="EMBL" id="CDQ22628.1"/>
    </source>
</evidence>
<organism evidence="1 2">
    <name type="scientific">Halobacillus karajensis</name>
    <dbReference type="NCBI Taxonomy" id="195088"/>
    <lineage>
        <taxon>Bacteria</taxon>
        <taxon>Bacillati</taxon>
        <taxon>Bacillota</taxon>
        <taxon>Bacilli</taxon>
        <taxon>Bacillales</taxon>
        <taxon>Bacillaceae</taxon>
        <taxon>Halobacillus</taxon>
    </lineage>
</organism>
<reference evidence="1 2" key="2">
    <citation type="submission" date="2014-05" db="EMBL/GenBank/DDBJ databases">
        <title>Draft genome sequence of Halobacillus karajensis HK-03.</title>
        <authorList>
            <person name="Khelaifia S."/>
            <person name="Croce O."/>
            <person name="Lagier J.C."/>
            <person name="Raoult D."/>
        </authorList>
    </citation>
    <scope>NUCLEOTIDE SEQUENCE [LARGE SCALE GENOMIC DNA]</scope>
    <source>
        <strain evidence="1 2">HD-03</strain>
    </source>
</reference>
<dbReference type="RefSeq" id="WP_035505997.1">
    <property type="nucleotide sequence ID" value="NZ_CCDI010000001.1"/>
</dbReference>
<sequence>MNEYLKKELFDKVLLAQAKNTQYRFTIELDDTGFSITVSATHTRHHVTASYDLASYERFMSDDPQEEERMLNYAIAELNYFLKYPELKEYIRLDMHDQFQKKCKAHNKRTNWIADYLHLDERVIV</sequence>
<comment type="caution">
    <text evidence="1">The sequence shown here is derived from an EMBL/GenBank/DDBJ whole genome shotgun (WGS) entry which is preliminary data.</text>
</comment>
<reference evidence="2" key="1">
    <citation type="submission" date="2014-03" db="EMBL/GenBank/DDBJ databases">
        <authorList>
            <person name="Urmite Genomes U."/>
        </authorList>
    </citation>
    <scope>NUCLEOTIDE SEQUENCE [LARGE SCALE GENOMIC DNA]</scope>
    <source>
        <strain evidence="2">HD-03</strain>
    </source>
</reference>
<keyword evidence="2" id="KW-1185">Reference proteome</keyword>
<name>A0A059NWC4_9BACI</name>
<evidence type="ECO:0000313" key="2">
    <source>
        <dbReference type="Proteomes" id="UP000028868"/>
    </source>
</evidence>
<dbReference type="EMBL" id="CCDI010000001">
    <property type="protein sequence ID" value="CDQ22628.1"/>
    <property type="molecule type" value="Genomic_DNA"/>
</dbReference>
<proteinExistence type="predicted"/>
<dbReference type="AlphaFoldDB" id="A0A059NWC4"/>
<protein>
    <submittedName>
        <fullName evidence="1">Uncharacterized protein</fullName>
    </submittedName>
</protein>
<gene>
    <name evidence="1" type="ORF">BN983_00841</name>
</gene>
<accession>A0A059NWC4</accession>